<dbReference type="EMBL" id="RIZI01000184">
    <property type="protein sequence ID" value="RNF59520.1"/>
    <property type="molecule type" value="Genomic_DNA"/>
</dbReference>
<proteinExistence type="predicted"/>
<organism evidence="1">
    <name type="scientific">Acidithiobacillus sulfuriphilus</name>
    <dbReference type="NCBI Taxonomy" id="1867749"/>
    <lineage>
        <taxon>Bacteria</taxon>
        <taxon>Pseudomonadati</taxon>
        <taxon>Pseudomonadota</taxon>
        <taxon>Acidithiobacillia</taxon>
        <taxon>Acidithiobacillales</taxon>
        <taxon>Acidithiobacillaceae</taxon>
        <taxon>Acidithiobacillus</taxon>
    </lineage>
</organism>
<dbReference type="RefSeq" id="WP_123105016.1">
    <property type="nucleotide sequence ID" value="NZ_CP127527.1"/>
</dbReference>
<accession>A0A3M8QYI0</accession>
<sequence length="78" mass="8865">MRIETQQANYQGRPCWQISIDGNPIADLHFYSDHSAQAFCGILTQAVTLARAMEEDMRMELESQGVLEHLDPKGSHLY</sequence>
<reference evidence="1" key="1">
    <citation type="submission" date="2018-10" db="EMBL/GenBank/DDBJ databases">
        <title>Acidithiobacillus sulfuriphilus sp. nov.: an extremely acidophilic sulfur-oxidizing chemolithotroph isolated from a neutral pH environment.</title>
        <authorList>
            <person name="Falagan C."/>
            <person name="Moya-Beltran A."/>
            <person name="Quatrini R."/>
            <person name="Johnson D.B."/>
        </authorList>
    </citation>
    <scope>NUCLEOTIDE SEQUENCE [LARGE SCALE GENOMIC DNA]</scope>
    <source>
        <strain evidence="1">CJ-2</strain>
    </source>
</reference>
<gene>
    <name evidence="1" type="ORF">EC580_11055</name>
</gene>
<name>A0A3M8QYI0_9PROT</name>
<comment type="caution">
    <text evidence="1">The sequence shown here is derived from an EMBL/GenBank/DDBJ whole genome shotgun (WGS) entry which is preliminary data.</text>
</comment>
<evidence type="ECO:0000313" key="1">
    <source>
        <dbReference type="EMBL" id="RNF59520.1"/>
    </source>
</evidence>
<protein>
    <submittedName>
        <fullName evidence="1">Uncharacterized protein</fullName>
    </submittedName>
</protein>
<dbReference type="AlphaFoldDB" id="A0A3M8QYI0"/>